<organism evidence="1 2">
    <name type="scientific">Blastopirellula marina</name>
    <dbReference type="NCBI Taxonomy" id="124"/>
    <lineage>
        <taxon>Bacteria</taxon>
        <taxon>Pseudomonadati</taxon>
        <taxon>Planctomycetota</taxon>
        <taxon>Planctomycetia</taxon>
        <taxon>Pirellulales</taxon>
        <taxon>Pirellulaceae</taxon>
        <taxon>Blastopirellula</taxon>
    </lineage>
</organism>
<comment type="caution">
    <text evidence="1">The sequence shown here is derived from an EMBL/GenBank/DDBJ whole genome shotgun (WGS) entry which is preliminary data.</text>
</comment>
<name>A0A2S8FJX4_9BACT</name>
<dbReference type="EMBL" id="PUHY01000012">
    <property type="protein sequence ID" value="PQO32478.1"/>
    <property type="molecule type" value="Genomic_DNA"/>
</dbReference>
<gene>
    <name evidence="1" type="ORF">C5Y83_19880</name>
</gene>
<accession>A0A2S8FJX4</accession>
<protein>
    <submittedName>
        <fullName evidence="1">Uncharacterized protein</fullName>
    </submittedName>
</protein>
<reference evidence="1 2" key="1">
    <citation type="submission" date="2018-02" db="EMBL/GenBank/DDBJ databases">
        <title>Comparative genomes isolates from brazilian mangrove.</title>
        <authorList>
            <person name="Araujo J.E."/>
            <person name="Taketani R.G."/>
            <person name="Silva M.C.P."/>
            <person name="Loureco M.V."/>
            <person name="Andreote F.D."/>
        </authorList>
    </citation>
    <scope>NUCLEOTIDE SEQUENCE [LARGE SCALE GENOMIC DNA]</scope>
    <source>
        <strain evidence="1 2">Hex-1 MGV</strain>
    </source>
</reference>
<sequence>MAFDVVQKTNDNLTQRKKNYFSQIESTLPFFRQGELSFLKSNLFRKSSRRVKDFFEKPFATTQRGQLATCFARRFADGGRGNSIGTLDCSWTKSSAKLPSAKVNPCRTV</sequence>
<dbReference type="AlphaFoldDB" id="A0A2S8FJX4"/>
<evidence type="ECO:0000313" key="1">
    <source>
        <dbReference type="EMBL" id="PQO32478.1"/>
    </source>
</evidence>
<evidence type="ECO:0000313" key="2">
    <source>
        <dbReference type="Proteomes" id="UP000238322"/>
    </source>
</evidence>
<proteinExistence type="predicted"/>
<dbReference type="Proteomes" id="UP000238322">
    <property type="component" value="Unassembled WGS sequence"/>
</dbReference>